<accession>A0A8S5MYC0</accession>
<evidence type="ECO:0000256" key="2">
    <source>
        <dbReference type="SAM" id="MobiDB-lite"/>
    </source>
</evidence>
<evidence type="ECO:0000313" key="5">
    <source>
        <dbReference type="EMBL" id="DAD87026.1"/>
    </source>
</evidence>
<dbReference type="Pfam" id="PF18760">
    <property type="entry name" value="ART-PolyVal"/>
    <property type="match status" value="1"/>
</dbReference>
<evidence type="ECO:0000256" key="1">
    <source>
        <dbReference type="SAM" id="Coils"/>
    </source>
</evidence>
<name>A0A8S5MYC0_9CAUD</name>
<sequence length="2946" mass="333130">MARYSSVEERKQRASDLKNSRNYRYAYNNYVKAVEEQNLEIRKAQTIAELKQRQEAKDRENASFFVRAFSTVGDLASNIVTGALKGLEGIYDLGAGIVGAVGGIFSSDFQKAVQDHIAYDFVGTNIGQPLQELTKYSYTNDGWLGQTLEQVASGVGQMLPAVAVTVLTGGAGASAAVSQAASLATLGVSAAGNSTEEAYNDGASYWGGLGYGVASGLVEVGTEMMFGGGKQNVFGKGYLDDLGKNVAKSGWKRVAKEALEEGAEEAVSELVNPLLRNIYKDKGFFEDFLTTEHLKDIGQSALVGAATSIVYGETLGRIHKHATNIQENINELEGLSKKEENLWAKNDFSQDEKITNIRNQIYENISTELKSTKPQAREKLLNMLDRYGLNSVFDADGNIVEQTNTTTQNNAKKTVATYSKEAYSPALKGKESSLLYAPTNMALTATQIEAKRSFNALNKGQIRSNLVFTNENLGVDSNGKAVNSAYVDGTLYISTKANAPQVMVEYEMTHSLEGTKAYNKYAQFILKEIADNETLKQKYGDINELYEKTVNAYTEKLVNDAVKKGEKKLSRETIGKIQDVASLSTIQEIVARFTSENIFANQEQITKLAAQEPSLVKKLANWIKNKASKLSAGTAEQIEVAKFLSKAEKLYNKALEASFGVQFDSKVRDVYNKEKGDSKNDTERRSLHSDNSEKWIKSKDSSKQDTRVQERSRESGQGKDSKNKREVKRILPTEEKTVRTVKINQIDHKDWSKFETDLAKKVKSEIDVNLEFYDGSALPPNVDISEATNFDGFMDSKNNTMYLRSDSTLSEAEIVEASEHEGVHHIKAVRPELYEKVANAITNNIDIHDWSELCEVYAETYSEVYGENVEKIYEEIVADIVSKRIEATFTDVDAVNAAIDEMYQSFNPKAESKQIKSGDLKYTQGIQKDSEGSPLSPQQTNYFKDSKVRDKNGNLLVVYHGTPERFNIFKSGYSGLYGAGMYFTEDVKYAEGYSKNLTINGESVGGRVISAYINLENPLTIDNIKDLDDVYYKASREEIQENGFFYTETKKDFDFGKWLKENYDGIIVNNPASDQPDVNMKGKFIIAFNSNQIKETTNLNPTISDDIRYVINKNKDIKDLVVVHNLSESKLLKSIELGGLVVPSIAITKDSIGHDNFGDISLIFKSDTINPQNSENKVFASDVYSKRFPKVVTKFNENTSKAIYKKFEPAMKKLQKIESASSLEQYLENTSLANTVDYFSRQDYVKLQYLEDSGTDFEPVYKLYEVDRLDKAVYEMLIEKYSKVITNKQEVDFDYVNETILPDVAEVLKQEYLKMAEEGSFEAIKKSYRNRAETIKDNLYFNKVDSYIYNAKKYLELKGTKVIDEHSTIDKINNLTKGKEKSINTYVYDFLKKYDEGSYFRNNRDFYDRYGNQRSFNQLHEELTLESLLDYMTGTVQDTEGYNYGVGNIRSLLSKQFDSLQEIKAYKDKILPEEQMQKFKEASSNIFDALCSKIHDDYSIAADMLHDMAASSRSDYAIKYVFKDYNQAEPSQQLIEEIKEFFNALKDYPTNYFEAKPQRVVEFDEVAEVIAPVDTNPEIIKYFTDKGIKVELYDEQTSTRSSLIKNLPDDIKFVLSKGQIKKESAKASRMKVYNKTEAEQAINDILADAHTDNYIFTSLKGAKKSEIVDKLWIALNSKDEGYRSKIALDVANFLIENAVAENIYETDNGVYEDALKTVKDISQYKKNIDLTGIKGEIKYKYDTKGAAVIFREWNGRNGNKGLNIGDVVAELRSQGYSISEDIWNDADQFFAIMNLYDNAKSALKKQSTQYMKDLASAEELKKLKQDIARDVLLAFDKYGNKTKFSKTIEKYQRKIASLTEQLRDTKERNKAINNLFETVDRVKALEKYKSADIELAPEVTKFINLLKKIKTWRGNLANNVREIMNTYSQDVDGKKLYELIANEADGIANPTAKLIEDIARNRGELTTTELKNLDVILRNFIHNVKNYDRVFFEGRNQSDTELATKAIEETHKAVKVKDEGFLGALSKFSRWLQAPVWRFERLSSYKKDGIMTKVFRELQAGNDKKALLRKQIYQHYEKFFKENKKVMNQWRNQTIEIDGVKLSKGQMISLYMLSLRKQAEYHLFSNEAHDSGVVRISNENYAAKHEFRSALQKGEDFTITRETITKIENQLTDVDRQYIDLTRQFFDEIARNAKYETDMALFGVSNVGEENYIPIRVADDQIYKQLGNETMNFNDLFSVYSPSFNKDVKPNSKNKIVVENILDIVNRHASQMSAYYGLAVPVKSFNRIFNKKLADGTKLRTEIAKVDSSFEKYVGKLLSDLQGNIKERSGVDKLVSKLRGWGARAALGLNLKVLASQFVSLPAAAGVGVKYRNLMKGFAMAIARKTDFDKLTTYAPMLWERFNEGSTVDVGLLKEAKGVLGKIDMWTDLTTAPIGKIDEFVCGAVWNACIEQTKNNPSYENYSEEHYKAAAKLTEEAVIKTQANYTALYRPEILREQNSFLQLSTMFMSEPLQQFSLLTSAVDKIRVAKLQLKQATDAQSIAEAKELLKTAKVEAAHAISTVVVDTIILTLIAQAFRWLKGNGDDDEDKVQSIIQDFAENYIGMLPFVKDVYSYLQGYDVTNFATSGLTNIGQALKGMYNVVDLLASGKAYDQAEINGKLRKVLLGITQMTGIPLRNLETYCKGIIEKFSPEGVYKYEKFFYDGTTSSYMKELTKAIEDGDDNLADTILDSFLTEEKIPVKDKALRDTLKELYTQGYSVFPRTVGKTITINGEKIALTNSQRARFREVYQDANKVIKTLVNSSQYKKVSAEIQAKSINAIYDYYYDLAMEDLTGEDVVSEKDRLFYTAIPIKELVLIIQQARAIESDKDKNGKTVAGSKKKKVQAFVAKQNLTAAEKYLVMGYLGYKNAVGENKVKSYIQRLNLTKSEKEALLKYCGYETTKKARR</sequence>
<feature type="domain" description="ART-PolyVal-like" evidence="3">
    <location>
        <begin position="950"/>
        <end position="1102"/>
    </location>
</feature>
<proteinExistence type="predicted"/>
<dbReference type="Pfam" id="PF18814">
    <property type="entry name" value="PBECR5"/>
    <property type="match status" value="1"/>
</dbReference>
<feature type="region of interest" description="Disordered" evidence="2">
    <location>
        <begin position="673"/>
        <end position="731"/>
    </location>
</feature>
<evidence type="ECO:0000259" key="4">
    <source>
        <dbReference type="Pfam" id="PF18814"/>
    </source>
</evidence>
<dbReference type="EMBL" id="BK015012">
    <property type="protein sequence ID" value="DAD87026.1"/>
    <property type="molecule type" value="Genomic_DNA"/>
</dbReference>
<reference evidence="5" key="1">
    <citation type="journal article" date="2021" name="Proc. Natl. Acad. Sci. U.S.A.">
        <title>A Catalog of Tens of Thousands of Viruses from Human Metagenomes Reveals Hidden Associations with Chronic Diseases.</title>
        <authorList>
            <person name="Tisza M.J."/>
            <person name="Buck C.B."/>
        </authorList>
    </citation>
    <scope>NUCLEOTIDE SEQUENCE</scope>
    <source>
        <strain evidence="5">CtRRy11</strain>
    </source>
</reference>
<protein>
    <submittedName>
        <fullName evidence="5">Nuclease</fullName>
    </submittedName>
</protein>
<keyword evidence="1" id="KW-0175">Coiled coil</keyword>
<feature type="coiled-coil region" evidence="1">
    <location>
        <begin position="1841"/>
        <end position="1875"/>
    </location>
</feature>
<feature type="domain" description="Barnase-EndoU-ColicinE5/D-RelE like" evidence="4">
    <location>
        <begin position="1112"/>
        <end position="1275"/>
    </location>
</feature>
<dbReference type="InterPro" id="IPR049522">
    <property type="entry name" value="ART-PolyVal_dom"/>
</dbReference>
<organism evidence="5">
    <name type="scientific">Myoviridae sp. ctRRy11</name>
    <dbReference type="NCBI Taxonomy" id="2826651"/>
    <lineage>
        <taxon>Viruses</taxon>
        <taxon>Duplodnaviria</taxon>
        <taxon>Heunggongvirae</taxon>
        <taxon>Uroviricota</taxon>
        <taxon>Caudoviricetes</taxon>
    </lineage>
</organism>
<dbReference type="InterPro" id="IPR040998">
    <property type="entry name" value="PBECR5"/>
</dbReference>
<evidence type="ECO:0000259" key="3">
    <source>
        <dbReference type="Pfam" id="PF18760"/>
    </source>
</evidence>